<feature type="region of interest" description="Disordered" evidence="1">
    <location>
        <begin position="555"/>
        <end position="676"/>
    </location>
</feature>
<name>A0A317XU05_9BASI</name>
<keyword evidence="3" id="KW-1185">Reference proteome</keyword>
<dbReference type="SUPFAM" id="SSF52540">
    <property type="entry name" value="P-loop containing nucleoside triphosphate hydrolases"/>
    <property type="match status" value="1"/>
</dbReference>
<dbReference type="InParanoid" id="A0A317XU05"/>
<dbReference type="OrthoDB" id="5957327at2759"/>
<reference evidence="2 3" key="1">
    <citation type="journal article" date="2018" name="Mol. Biol. Evol.">
        <title>Broad Genomic Sampling Reveals a Smut Pathogenic Ancestry of the Fungal Clade Ustilaginomycotina.</title>
        <authorList>
            <person name="Kijpornyongpan T."/>
            <person name="Mondo S.J."/>
            <person name="Barry K."/>
            <person name="Sandor L."/>
            <person name="Lee J."/>
            <person name="Lipzen A."/>
            <person name="Pangilinan J."/>
            <person name="LaButti K."/>
            <person name="Hainaut M."/>
            <person name="Henrissat B."/>
            <person name="Grigoriev I.V."/>
            <person name="Spatafora J.W."/>
            <person name="Aime M.C."/>
        </authorList>
    </citation>
    <scope>NUCLEOTIDE SEQUENCE [LARGE SCALE GENOMIC DNA]</scope>
    <source>
        <strain evidence="2 3">MCA 3645</strain>
    </source>
</reference>
<dbReference type="Gene3D" id="3.40.50.300">
    <property type="entry name" value="P-loop containing nucleotide triphosphate hydrolases"/>
    <property type="match status" value="1"/>
</dbReference>
<gene>
    <name evidence="2" type="ORF">BCV70DRAFT_198964</name>
</gene>
<proteinExistence type="predicted"/>
<organism evidence="2 3">
    <name type="scientific">Testicularia cyperi</name>
    <dbReference type="NCBI Taxonomy" id="1882483"/>
    <lineage>
        <taxon>Eukaryota</taxon>
        <taxon>Fungi</taxon>
        <taxon>Dikarya</taxon>
        <taxon>Basidiomycota</taxon>
        <taxon>Ustilaginomycotina</taxon>
        <taxon>Ustilaginomycetes</taxon>
        <taxon>Ustilaginales</taxon>
        <taxon>Anthracoideaceae</taxon>
        <taxon>Testicularia</taxon>
    </lineage>
</organism>
<dbReference type="PANTHER" id="PTHR48125">
    <property type="entry name" value="LP07818P1"/>
    <property type="match status" value="1"/>
</dbReference>
<accession>A0A317XU05</accession>
<feature type="region of interest" description="Disordered" evidence="1">
    <location>
        <begin position="503"/>
        <end position="523"/>
    </location>
</feature>
<feature type="compositionally biased region" description="Basic and acidic residues" evidence="1">
    <location>
        <begin position="505"/>
        <end position="523"/>
    </location>
</feature>
<dbReference type="STRING" id="1882483.A0A317XU05"/>
<feature type="compositionally biased region" description="Polar residues" evidence="1">
    <location>
        <begin position="775"/>
        <end position="784"/>
    </location>
</feature>
<feature type="compositionally biased region" description="Low complexity" evidence="1">
    <location>
        <begin position="34"/>
        <end position="64"/>
    </location>
</feature>
<feature type="compositionally biased region" description="Polar residues" evidence="1">
    <location>
        <begin position="644"/>
        <end position="665"/>
    </location>
</feature>
<feature type="region of interest" description="Disordered" evidence="1">
    <location>
        <begin position="773"/>
        <end position="804"/>
    </location>
</feature>
<protein>
    <recommendedName>
        <fullName evidence="4">RecA family profile 1 domain-containing protein</fullName>
    </recommendedName>
</protein>
<feature type="region of interest" description="Disordered" evidence="1">
    <location>
        <begin position="1"/>
        <end position="107"/>
    </location>
</feature>
<evidence type="ECO:0008006" key="4">
    <source>
        <dbReference type="Google" id="ProtNLM"/>
    </source>
</evidence>
<evidence type="ECO:0000313" key="3">
    <source>
        <dbReference type="Proteomes" id="UP000246740"/>
    </source>
</evidence>
<dbReference type="InterPro" id="IPR027417">
    <property type="entry name" value="P-loop_NTPase"/>
</dbReference>
<dbReference type="AlphaFoldDB" id="A0A317XU05"/>
<feature type="compositionally biased region" description="Polar residues" evidence="1">
    <location>
        <begin position="601"/>
        <end position="610"/>
    </location>
</feature>
<dbReference type="EMBL" id="KZ819190">
    <property type="protein sequence ID" value="PWZ01532.1"/>
    <property type="molecule type" value="Genomic_DNA"/>
</dbReference>
<evidence type="ECO:0000256" key="1">
    <source>
        <dbReference type="SAM" id="MobiDB-lite"/>
    </source>
</evidence>
<dbReference type="Proteomes" id="UP000246740">
    <property type="component" value="Unassembled WGS sequence"/>
</dbReference>
<feature type="compositionally biased region" description="Low complexity" evidence="1">
    <location>
        <begin position="560"/>
        <end position="571"/>
    </location>
</feature>
<evidence type="ECO:0000313" key="2">
    <source>
        <dbReference type="EMBL" id="PWZ01532.1"/>
    </source>
</evidence>
<sequence length="838" mass="89105">MESSPSQRLQASRHVDATPTSRLLSRLVSAQRHSLPLPLPTTSQTPEAGPSSLHSPLRPSLRLSHPPPAPASGLLAGSQSAKRPRFNNGSPSNPLPAPVTPGRPLTDMPRLLLTSTRLDAASGPPRAIILGADPTVRTSTTPLRPLHQPSIQELQSLLPPEALAPSPDTRTRHRYLHLNTNGTHASAEHVQIPEAPVAPPQPQATLMPWRRKRLRIGLKSLDNDLRRISRASMLGAVVHSASDAVLSLEPGTDTSALELEGGGLPSGSLLEVLGPPGSGKSRLCAQMAIVERLRSLLQARRDMSGDSVSAGEAAEDAASRSAGADQTATLFAEEFWDAEMTSADQVLLIDCEGALQAESLADAVWRNVTKLWMEHQASQACRSGIADSWPQTSNPAGHNLPARTELPEVVRRLVAAVLGGIHVSRVTSTAQLLALLSTLRPTDTFIHGQLQIPAGVKSSMPPRTSLILIDSLSHHLRTAGSNAKDRKSLALINEAVVQALRRLHRPPERPATDTRSGREGDVEMDKVARATDRDNEAASPICAPTIVFTNQMGMRRAKSESSGPGSPLIGSGYRGNNGAGRSSARFGPTARDVGSMLVPQLQGQRPATQQRARDWPPAPSVALTGPEMWEDEAEGSSEPLDRGSPSSMAPASTQPSRTLASSRPRGQTHHGLDRGWAPSFLGPEVWRLLLFRHGTAGRRYGQWVSIPASVQGELSDLWTHTKASLAASTTAANTRVEPAASAATAQSASFLGAGAMEVEPAVSVGEEAAVAQAGSGASTESMSADQAPDVQAVGASDQDPPLAHEQELLDLLQQIKRDLFRWRPFEIQSDGLTDSQWS</sequence>
<dbReference type="PANTHER" id="PTHR48125:SF10">
    <property type="entry name" value="OS12G0136300 PROTEIN"/>
    <property type="match status" value="1"/>
</dbReference>
<feature type="compositionally biased region" description="Polar residues" evidence="1">
    <location>
        <begin position="1"/>
        <end position="10"/>
    </location>
</feature>